<name>A0A0A3Y1V1_BRAJP</name>
<reference evidence="2 3" key="1">
    <citation type="submission" date="2014-09" db="EMBL/GenBank/DDBJ databases">
        <title>Draft genome of Bradyrhizobium japonicum Is-34.</title>
        <authorList>
            <person name="Tsurumaru H."/>
            <person name="Yamakawa T."/>
            <person name="Hashimoto S."/>
            <person name="Okizaki K."/>
            <person name="Kanesaki Y."/>
            <person name="Yoshikawa H."/>
            <person name="Yajima S."/>
        </authorList>
    </citation>
    <scope>NUCLEOTIDE SEQUENCE [LARGE SCALE GENOMIC DNA]</scope>
    <source>
        <strain evidence="2 3">Is-34</strain>
    </source>
</reference>
<dbReference type="EMBL" id="JRPN01000003">
    <property type="protein sequence ID" value="KGT80615.1"/>
    <property type="molecule type" value="Genomic_DNA"/>
</dbReference>
<feature type="compositionally biased region" description="Basic and acidic residues" evidence="1">
    <location>
        <begin position="77"/>
        <end position="91"/>
    </location>
</feature>
<sequence length="91" mass="9584">MVVPVSAREVRRQGLVGAGADRVLPVLHMYVINAAECTPTGAEAKMTVGIGRAAAIDQADVAQHRQGGHAKQQAGIEVHDARRPDKSYAAD</sequence>
<dbReference type="Proteomes" id="UP000030377">
    <property type="component" value="Unassembled WGS sequence"/>
</dbReference>
<comment type="caution">
    <text evidence="2">The sequence shown here is derived from an EMBL/GenBank/DDBJ whole genome shotgun (WGS) entry which is preliminary data.</text>
</comment>
<evidence type="ECO:0000256" key="1">
    <source>
        <dbReference type="SAM" id="MobiDB-lite"/>
    </source>
</evidence>
<proteinExistence type="predicted"/>
<feature type="region of interest" description="Disordered" evidence="1">
    <location>
        <begin position="60"/>
        <end position="91"/>
    </location>
</feature>
<organism evidence="2 3">
    <name type="scientific">Bradyrhizobium japonicum</name>
    <dbReference type="NCBI Taxonomy" id="375"/>
    <lineage>
        <taxon>Bacteria</taxon>
        <taxon>Pseudomonadati</taxon>
        <taxon>Pseudomonadota</taxon>
        <taxon>Alphaproteobacteria</taxon>
        <taxon>Hyphomicrobiales</taxon>
        <taxon>Nitrobacteraceae</taxon>
        <taxon>Bradyrhizobium</taxon>
    </lineage>
</organism>
<gene>
    <name evidence="2" type="ORF">MA20_04035</name>
</gene>
<protein>
    <submittedName>
        <fullName evidence="2">Uncharacterized protein</fullName>
    </submittedName>
</protein>
<evidence type="ECO:0000313" key="3">
    <source>
        <dbReference type="Proteomes" id="UP000030377"/>
    </source>
</evidence>
<accession>A0A0A3Y1V1</accession>
<evidence type="ECO:0000313" key="2">
    <source>
        <dbReference type="EMBL" id="KGT80615.1"/>
    </source>
</evidence>
<dbReference type="AlphaFoldDB" id="A0A0A3Y1V1"/>